<keyword evidence="7 12" id="KW-0997">Cell inner membrane</keyword>
<evidence type="ECO:0000256" key="8">
    <source>
        <dbReference type="ARBA" id="ARBA00022692"/>
    </source>
</evidence>
<evidence type="ECO:0000313" key="14">
    <source>
        <dbReference type="EMBL" id="SLM22730.1"/>
    </source>
</evidence>
<dbReference type="GO" id="GO:0005886">
    <property type="term" value="C:plasma membrane"/>
    <property type="evidence" value="ECO:0007669"/>
    <property type="project" value="UniProtKB-SubCell"/>
</dbReference>
<evidence type="ECO:0000256" key="3">
    <source>
        <dbReference type="ARBA" id="ARBA00008741"/>
    </source>
</evidence>
<dbReference type="InterPro" id="IPR007078">
    <property type="entry name" value="Haem_export_protD_CcmD"/>
</dbReference>
<keyword evidence="16" id="KW-1185">Reference proteome</keyword>
<dbReference type="EMBL" id="JAUKNN010000010">
    <property type="protein sequence ID" value="MDN8668809.1"/>
    <property type="molecule type" value="Genomic_DNA"/>
</dbReference>
<proteinExistence type="inferred from homology"/>
<dbReference type="Proteomes" id="UP000191133">
    <property type="component" value="Unassembled WGS sequence"/>
</dbReference>
<evidence type="ECO:0000313" key="16">
    <source>
        <dbReference type="Proteomes" id="UP001174315"/>
    </source>
</evidence>
<dbReference type="EMBL" id="FWEU01000001">
    <property type="protein sequence ID" value="SLM22730.1"/>
    <property type="molecule type" value="Genomic_DNA"/>
</dbReference>
<evidence type="ECO:0000256" key="11">
    <source>
        <dbReference type="ARBA" id="ARBA00023136"/>
    </source>
</evidence>
<keyword evidence="9 12" id="KW-0201">Cytochrome c-type biogenesis</keyword>
<dbReference type="GeneID" id="64105408"/>
<dbReference type="Proteomes" id="UP001174315">
    <property type="component" value="Unassembled WGS sequence"/>
</dbReference>
<comment type="function">
    <text evidence="1 12">Required for the export of heme to the periplasm for the biogenesis of c-type cytochromes.</text>
</comment>
<evidence type="ECO:0000256" key="1">
    <source>
        <dbReference type="ARBA" id="ARBA00002442"/>
    </source>
</evidence>
<protein>
    <recommendedName>
        <fullName evidence="4 12">Heme exporter protein D</fullName>
    </recommendedName>
</protein>
<reference evidence="14" key="1">
    <citation type="submission" date="2016-10" db="EMBL/GenBank/DDBJ databases">
        <authorList>
            <person name="de Groot N.N."/>
        </authorList>
    </citation>
    <scope>NUCLEOTIDE SEQUENCE [LARGE SCALE GENOMIC DNA]</scope>
    <source>
        <strain evidence="14">92MFCol6.1</strain>
    </source>
</reference>
<keyword evidence="11 12" id="KW-0472">Membrane</keyword>
<keyword evidence="5 12" id="KW-0813">Transport</keyword>
<evidence type="ECO:0000256" key="5">
    <source>
        <dbReference type="ARBA" id="ARBA00022448"/>
    </source>
</evidence>
<keyword evidence="10 12" id="KW-1133">Transmembrane helix</keyword>
<comment type="similarity">
    <text evidence="3 12">Belongs to the CcmD/CycX/HelD family.</text>
</comment>
<feature type="transmembrane region" description="Helical" evidence="12">
    <location>
        <begin position="6"/>
        <end position="29"/>
    </location>
</feature>
<keyword evidence="6 12" id="KW-1003">Cell membrane</keyword>
<name>A0A1W1GTP6_9GAMM</name>
<sequence>MTHLPYLIAAFAVFLLVLACDALGSWLRLRSARQLAQRRQQRLQARGNASAPAPLATELSR</sequence>
<comment type="subcellular location">
    <subcellularLocation>
        <location evidence="2 12">Cell inner membrane</location>
        <topology evidence="2 12">Single-pass membrane protein</topology>
    </subcellularLocation>
</comment>
<gene>
    <name evidence="13" type="primary">ccmD</name>
    <name evidence="13" type="ORF">Q0S36_05690</name>
    <name evidence="14" type="ORF">SAMN04488690_0404</name>
</gene>
<reference evidence="13" key="3">
    <citation type="submission" date="2023-07" db="EMBL/GenBank/DDBJ databases">
        <title>Stenotrophomonas isolates from soil.</title>
        <authorList>
            <person name="Sharma V."/>
            <person name="Zur-Pinska J."/>
            <person name="Hay A.G."/>
        </authorList>
    </citation>
    <scope>NUCLEOTIDE SEQUENCE</scope>
    <source>
        <strain evidence="13">C2</strain>
    </source>
</reference>
<reference evidence="15" key="2">
    <citation type="submission" date="2016-10" db="EMBL/GenBank/DDBJ databases">
        <authorList>
            <person name="Varghese N."/>
            <person name="Submissions S."/>
        </authorList>
    </citation>
    <scope>NUCLEOTIDE SEQUENCE [LARGE SCALE GENOMIC DNA]</scope>
    <source>
        <strain evidence="15">92MFCol6.1</strain>
    </source>
</reference>
<evidence type="ECO:0000256" key="6">
    <source>
        <dbReference type="ARBA" id="ARBA00022475"/>
    </source>
</evidence>
<dbReference type="RefSeq" id="WP_025876476.1">
    <property type="nucleotide sequence ID" value="NZ_CBCSJV010000015.1"/>
</dbReference>
<evidence type="ECO:0000313" key="15">
    <source>
        <dbReference type="Proteomes" id="UP000191133"/>
    </source>
</evidence>
<organism evidence="14 15">
    <name type="scientific">Stenotrophomonas indicatrix</name>
    <dbReference type="NCBI Taxonomy" id="2045451"/>
    <lineage>
        <taxon>Bacteria</taxon>
        <taxon>Pseudomonadati</taxon>
        <taxon>Pseudomonadota</taxon>
        <taxon>Gammaproteobacteria</taxon>
        <taxon>Lysobacterales</taxon>
        <taxon>Lysobacteraceae</taxon>
        <taxon>Stenotrophomonas</taxon>
    </lineage>
</organism>
<evidence type="ECO:0000313" key="13">
    <source>
        <dbReference type="EMBL" id="MDN8668809.1"/>
    </source>
</evidence>
<evidence type="ECO:0000256" key="7">
    <source>
        <dbReference type="ARBA" id="ARBA00022519"/>
    </source>
</evidence>
<evidence type="ECO:0000256" key="12">
    <source>
        <dbReference type="RuleBase" id="RU363101"/>
    </source>
</evidence>
<dbReference type="Pfam" id="PF04995">
    <property type="entry name" value="CcmD"/>
    <property type="match status" value="1"/>
</dbReference>
<evidence type="ECO:0000256" key="4">
    <source>
        <dbReference type="ARBA" id="ARBA00016461"/>
    </source>
</evidence>
<dbReference type="GO" id="GO:0015886">
    <property type="term" value="P:heme transport"/>
    <property type="evidence" value="ECO:0007669"/>
    <property type="project" value="InterPro"/>
</dbReference>
<dbReference type="GO" id="GO:0017004">
    <property type="term" value="P:cytochrome complex assembly"/>
    <property type="evidence" value="ECO:0007669"/>
    <property type="project" value="UniProtKB-KW"/>
</dbReference>
<dbReference type="AlphaFoldDB" id="A0A1W1GTP6"/>
<dbReference type="NCBIfam" id="TIGR03141">
    <property type="entry name" value="cytochro_ccmD"/>
    <property type="match status" value="1"/>
</dbReference>
<keyword evidence="8 12" id="KW-0812">Transmembrane</keyword>
<evidence type="ECO:0000256" key="9">
    <source>
        <dbReference type="ARBA" id="ARBA00022748"/>
    </source>
</evidence>
<accession>A0A1W1GTP6</accession>
<evidence type="ECO:0000256" key="2">
    <source>
        <dbReference type="ARBA" id="ARBA00004377"/>
    </source>
</evidence>
<evidence type="ECO:0000256" key="10">
    <source>
        <dbReference type="ARBA" id="ARBA00022989"/>
    </source>
</evidence>